<evidence type="ECO:0000313" key="6">
    <source>
        <dbReference type="Proteomes" id="UP000320857"/>
    </source>
</evidence>
<dbReference type="GO" id="GO:0047470">
    <property type="term" value="F:(1,4)-alpha-D-glucan 1-alpha-D-glucosylmutase activity"/>
    <property type="evidence" value="ECO:0007669"/>
    <property type="project" value="TreeGrafter"/>
</dbReference>
<feature type="domain" description="Glycosyl hydrolase family 13 catalytic" evidence="2">
    <location>
        <begin position="71"/>
        <end position="749"/>
    </location>
</feature>
<proteinExistence type="predicted"/>
<dbReference type="Gene3D" id="1.10.10.470">
    <property type="entry name" value="Maltooligosyl trehalose synthase, domain 4"/>
    <property type="match status" value="1"/>
</dbReference>
<evidence type="ECO:0000313" key="4">
    <source>
        <dbReference type="EMBL" id="MBB1262011.1"/>
    </source>
</evidence>
<sequence>MARPATGAYGDGRRPPPPVGGGIATVERTAAGWSEGVPSRRPNGPGTVDGAGGPVDHARVSTRAVRPLPVPTATYRVQLQPDHPFAAVVEDVPHLADLGVSHLHLSPVLEAVPGSAHGYDVVDHSRVRRELGGEDGLRELSAVAGRHGLGLVVDVVPNHMAFPVPARLNRALWLLLRDGPEAETAHWFDVDWAAGDGRLLVPVLADRLGRETAAMRVADGELAYGPHRFPLRPGTETLPLPDLLDAQHYRLAWWRLGRTELNYRRFFSVSDLIAVRVEDPEVFAATHGLLLDLLAEGVVHGLRVDHPDGLADPGAYLRRLAEHTGGAWTVVEKILAPAERLPAAWPVAGTTGYDALHRLDGLFTDPEGHARLADHYREFTGAADDLGGRWRPTELRAAHEMLRGELAAELSRLVRAGLARRDADPRLRHLDLTPTALRAATTALLVRLPIYRTYPPPDTGDGARLLARAAHEARSALRLPDEAEAVDVVLRLLDEEGEFATRLAQLSGALRAKSAEDTAFYRYAPLLSATEVGGDPDRPAVGLAEFHEYCTRQRRDRPHGQTVLTTHDTKRSGDVRAALAVLTECPDRWRRLLAEVAGTPAGPDAAATAPDPHTVWTGWQTAYGLGVPDRDRLAGALLKAAREAKLHTTWTEPDTLHEEMIERFVDKSLCGQGFDEVTALAEELAPHVRAGALGRQLLHLTMPGVPDLYQGTEDAYRALVDPDNRAPHRVRPAGDPPGERRALTRTALRLRRERPEWFDERGDYRPLYADGPGAEHCVAFTRAGAVVSVATRLSLRLAEAGGWRDTTLTLPDGRWTDLLVTEEPVPELAGSVTLAELTRRAPVALLVRR</sequence>
<dbReference type="GO" id="GO:0030980">
    <property type="term" value="P:alpha-glucan catabolic process"/>
    <property type="evidence" value="ECO:0007669"/>
    <property type="project" value="TreeGrafter"/>
</dbReference>
<dbReference type="InterPro" id="IPR006047">
    <property type="entry name" value="GH13_cat_dom"/>
</dbReference>
<dbReference type="Proteomes" id="UP000517765">
    <property type="component" value="Unassembled WGS sequence"/>
</dbReference>
<dbReference type="Gene3D" id="3.30.1590.10">
    <property type="entry name" value="Maltooligosyl trehalose synthase, domain 2"/>
    <property type="match status" value="1"/>
</dbReference>
<dbReference type="EMBL" id="VJYK02000296">
    <property type="protein sequence ID" value="MQS04474.1"/>
    <property type="molecule type" value="Genomic_DNA"/>
</dbReference>
<protein>
    <submittedName>
        <fullName evidence="5">Malto-oligosyltrehalose synthase</fullName>
    </submittedName>
</protein>
<dbReference type="PANTHER" id="PTHR10357:SF216">
    <property type="entry name" value="MALTOOLIGOSYL TREHALOSE SYNTHASE-RELATED"/>
    <property type="match status" value="1"/>
</dbReference>
<dbReference type="NCBIfam" id="TIGR02401">
    <property type="entry name" value="trehalose_TreY"/>
    <property type="match status" value="1"/>
</dbReference>
<evidence type="ECO:0000313" key="5">
    <source>
        <dbReference type="EMBL" id="MQS04474.1"/>
    </source>
</evidence>
<reference evidence="5 6" key="1">
    <citation type="submission" date="2019-10" db="EMBL/GenBank/DDBJ databases">
        <title>Streptomyces sp. nov., a novel actinobacterium isolated from alkaline environment.</title>
        <authorList>
            <person name="Golinska P."/>
        </authorList>
    </citation>
    <scope>NUCLEOTIDE SEQUENCE [LARGE SCALE GENOMIC DNA]</scope>
    <source>
        <strain evidence="5 6">OF1</strain>
    </source>
</reference>
<dbReference type="PANTHER" id="PTHR10357">
    <property type="entry name" value="ALPHA-AMYLASE FAMILY MEMBER"/>
    <property type="match status" value="1"/>
</dbReference>
<accession>A0A5P0YW02</accession>
<dbReference type="Pfam" id="PF00128">
    <property type="entry name" value="Alpha-amylase"/>
    <property type="match status" value="1"/>
</dbReference>
<reference evidence="7 8" key="2">
    <citation type="submission" date="2020-05" db="EMBL/GenBank/DDBJ databases">
        <title>Classification of alakaliphilic streptomycetes isolated from an alkaline soil next to Lonar Crater, India and a proposal for the recognition of Streptomyces alkaliterrae sp. nov.</title>
        <authorList>
            <person name="Golinska P."/>
        </authorList>
    </citation>
    <scope>NUCLEOTIDE SEQUENCE [LARGE SCALE GENOMIC DNA]</scope>
    <source>
        <strain evidence="8">OF3</strain>
        <strain evidence="7">OF8</strain>
    </source>
</reference>
<evidence type="ECO:0000313" key="7">
    <source>
        <dbReference type="Proteomes" id="UP000517765"/>
    </source>
</evidence>
<dbReference type="GO" id="GO:0005992">
    <property type="term" value="P:trehalose biosynthetic process"/>
    <property type="evidence" value="ECO:0007669"/>
    <property type="project" value="TreeGrafter"/>
</dbReference>
<evidence type="ECO:0000256" key="1">
    <source>
        <dbReference type="SAM" id="MobiDB-lite"/>
    </source>
</evidence>
<dbReference type="InterPro" id="IPR013797">
    <property type="entry name" value="Maltooligo_trehalose_synth_4"/>
</dbReference>
<evidence type="ECO:0000313" key="3">
    <source>
        <dbReference type="EMBL" id="MBB1256005.1"/>
    </source>
</evidence>
<evidence type="ECO:0000259" key="2">
    <source>
        <dbReference type="SMART" id="SM00642"/>
    </source>
</evidence>
<comment type="caution">
    <text evidence="5">The sequence shown here is derived from an EMBL/GenBank/DDBJ whole genome shotgun (WGS) entry which is preliminary data.</text>
</comment>
<dbReference type="OrthoDB" id="9761577at2"/>
<feature type="region of interest" description="Disordered" evidence="1">
    <location>
        <begin position="1"/>
        <end position="56"/>
    </location>
</feature>
<dbReference type="InterPro" id="IPR017853">
    <property type="entry name" value="GH"/>
</dbReference>
<gene>
    <name evidence="5" type="primary">treY</name>
    <name evidence="5" type="ORF">FNX44_021890</name>
    <name evidence="3" type="ORF">H3146_21975</name>
    <name evidence="4" type="ORF">H3147_24860</name>
</gene>
<dbReference type="Proteomes" id="UP000320857">
    <property type="component" value="Unassembled WGS sequence"/>
</dbReference>
<dbReference type="AlphaFoldDB" id="A0A5P0YW02"/>
<evidence type="ECO:0000313" key="8">
    <source>
        <dbReference type="Proteomes" id="UP000525686"/>
    </source>
</evidence>
<dbReference type="EMBL" id="JABJXA010000242">
    <property type="protein sequence ID" value="MBB1262011.1"/>
    <property type="molecule type" value="Genomic_DNA"/>
</dbReference>
<dbReference type="EMBL" id="JABJWZ010000280">
    <property type="protein sequence ID" value="MBB1256005.1"/>
    <property type="molecule type" value="Genomic_DNA"/>
</dbReference>
<organism evidence="5 6">
    <name type="scientific">Streptomyces alkaliterrae</name>
    <dbReference type="NCBI Taxonomy" id="2213162"/>
    <lineage>
        <taxon>Bacteria</taxon>
        <taxon>Bacillati</taxon>
        <taxon>Actinomycetota</taxon>
        <taxon>Actinomycetes</taxon>
        <taxon>Kitasatosporales</taxon>
        <taxon>Streptomycetaceae</taxon>
        <taxon>Streptomyces</taxon>
    </lineage>
</organism>
<name>A0A5P0YW02_9ACTN</name>
<keyword evidence="6" id="KW-1185">Reference proteome</keyword>
<dbReference type="Gene3D" id="3.20.20.80">
    <property type="entry name" value="Glycosidases"/>
    <property type="match status" value="1"/>
</dbReference>
<dbReference type="SMART" id="SM00642">
    <property type="entry name" value="Aamy"/>
    <property type="match status" value="1"/>
</dbReference>
<dbReference type="Proteomes" id="UP000525686">
    <property type="component" value="Unassembled WGS sequence"/>
</dbReference>
<dbReference type="CDD" id="cd11336">
    <property type="entry name" value="AmyAc_MTSase"/>
    <property type="match status" value="1"/>
</dbReference>
<dbReference type="SUPFAM" id="SSF51445">
    <property type="entry name" value="(Trans)glycosidases"/>
    <property type="match status" value="1"/>
</dbReference>
<dbReference type="InterPro" id="IPR012767">
    <property type="entry name" value="Trehalose_TreY"/>
</dbReference>
<reference evidence="3" key="3">
    <citation type="journal article" name="Syst. Appl. Microbiol.">
        <title>Streptomyces alkaliterrae sp. nov., isolated from an alkaline soil, and emended descriptions of Streptomyces alkaliphilus, Streptomyces calidiresistens and Streptomyces durbertensis.</title>
        <authorList>
            <person name="Swiecimska M."/>
            <person name="Golinska P."/>
            <person name="Nouioui I."/>
            <person name="Wypij M."/>
            <person name="Rai M."/>
            <person name="Sangal V."/>
            <person name="Goodfellow M."/>
        </authorList>
    </citation>
    <scope>NUCLEOTIDE SEQUENCE</scope>
    <source>
        <strain evidence="3">OF3</strain>
        <strain evidence="4">OF8</strain>
    </source>
</reference>
<dbReference type="Gene3D" id="1.10.150.200">
    <property type="entry name" value="Maltooligosyl trehalose synthase, domain 3"/>
    <property type="match status" value="1"/>
</dbReference>